<dbReference type="InterPro" id="IPR029058">
    <property type="entry name" value="AB_hydrolase_fold"/>
</dbReference>
<keyword evidence="7" id="KW-0472">Membrane</keyword>
<evidence type="ECO:0000313" key="10">
    <source>
        <dbReference type="EMBL" id="CAF9917990.1"/>
    </source>
</evidence>
<dbReference type="PANTHER" id="PTHR48182:SF2">
    <property type="entry name" value="PROTEIN SERAC1"/>
    <property type="match status" value="1"/>
</dbReference>
<evidence type="ECO:0000256" key="1">
    <source>
        <dbReference type="ARBA" id="ARBA00004173"/>
    </source>
</evidence>
<organism evidence="10 11">
    <name type="scientific">Imshaugia aleurites</name>
    <dbReference type="NCBI Taxonomy" id="172621"/>
    <lineage>
        <taxon>Eukaryota</taxon>
        <taxon>Fungi</taxon>
        <taxon>Dikarya</taxon>
        <taxon>Ascomycota</taxon>
        <taxon>Pezizomycotina</taxon>
        <taxon>Lecanoromycetes</taxon>
        <taxon>OSLEUM clade</taxon>
        <taxon>Lecanoromycetidae</taxon>
        <taxon>Lecanorales</taxon>
        <taxon>Lecanorineae</taxon>
        <taxon>Parmeliaceae</taxon>
        <taxon>Imshaugia</taxon>
    </lineage>
</organism>
<evidence type="ECO:0000256" key="7">
    <source>
        <dbReference type="ARBA" id="ARBA00023136"/>
    </source>
</evidence>
<protein>
    <recommendedName>
        <fullName evidence="9">DUF676 domain-containing protein</fullName>
    </recommendedName>
</protein>
<dbReference type="GO" id="GO:0005783">
    <property type="term" value="C:endoplasmic reticulum"/>
    <property type="evidence" value="ECO:0007669"/>
    <property type="project" value="UniProtKB-SubCell"/>
</dbReference>
<accession>A0A8H3IJP8</accession>
<gene>
    <name evidence="10" type="ORF">IMSHALPRED_003809</name>
</gene>
<evidence type="ECO:0000256" key="4">
    <source>
        <dbReference type="ARBA" id="ARBA00007920"/>
    </source>
</evidence>
<comment type="similarity">
    <text evidence="4">Belongs to the putative lipase ROG1 family.</text>
</comment>
<dbReference type="Gene3D" id="3.40.50.1820">
    <property type="entry name" value="alpha/beta hydrolase"/>
    <property type="match status" value="1"/>
</dbReference>
<dbReference type="Proteomes" id="UP000664534">
    <property type="component" value="Unassembled WGS sequence"/>
</dbReference>
<dbReference type="AlphaFoldDB" id="A0A8H3IJP8"/>
<reference evidence="10" key="1">
    <citation type="submission" date="2021-03" db="EMBL/GenBank/DDBJ databases">
        <authorList>
            <person name="Tagirdzhanova G."/>
        </authorList>
    </citation>
    <scope>NUCLEOTIDE SEQUENCE</scope>
</reference>
<keyword evidence="11" id="KW-1185">Reference proteome</keyword>
<dbReference type="InterPro" id="IPR052374">
    <property type="entry name" value="SERAC1"/>
</dbReference>
<feature type="domain" description="DUF676" evidence="9">
    <location>
        <begin position="64"/>
        <end position="189"/>
    </location>
</feature>
<dbReference type="OrthoDB" id="5086500at2759"/>
<evidence type="ECO:0000256" key="8">
    <source>
        <dbReference type="SAM" id="MobiDB-lite"/>
    </source>
</evidence>
<evidence type="ECO:0000256" key="2">
    <source>
        <dbReference type="ARBA" id="ARBA00004240"/>
    </source>
</evidence>
<sequence length="517" mass="56879">MTKFTSLFRQHSRPSDGLCDTPSISSSNSTLVPSNQGSSDKVIEGDRLFEIYAPADGHRIDLDIVAVHGLMGNPYTTWTRGKDPSGKPWISDFLPSQLPHARVFSYGYDSNFVRSSSVAGIPDFAMNLLAWLKLRRSTESERQRPLLFICHSLGGIIVKKALIVANNRKDDEFLSAVKGIAFLGVPHHGSGVVELGKYFAYLLRSFTRNTNSDLLADLDTRSKVLSNICIDATHLICQLRIITFYETRNFPGLGRLIVDEDSARLNCPNEEAIPINADHSSICKFASGDANCELVGGSIVALATQITGLPLPTEPTIQLAAANLAQRTTTTQAPRLTVHIAMWGERDVTSTLKSKIKPDQTLEINTTHDIDTGDPWFLVHKVTCILYSYTGQPLNLMVTHDDAGIFSIYPGRVEPVSFFAPSVDRGSKSGGDAAGTGLEILAVIWGGMLSMHGPIDDGTMKKIYNGLRVECTNEFFGFDGYPNEHKTCQVFYRMRNELGTLRCKVGREHSTIAFDRS</sequence>
<dbReference type="GO" id="GO:0016020">
    <property type="term" value="C:membrane"/>
    <property type="evidence" value="ECO:0007669"/>
    <property type="project" value="UniProtKB-SubCell"/>
</dbReference>
<dbReference type="SUPFAM" id="SSF53474">
    <property type="entry name" value="alpha/beta-Hydrolases"/>
    <property type="match status" value="1"/>
</dbReference>
<comment type="caution">
    <text evidence="10">The sequence shown here is derived from an EMBL/GenBank/DDBJ whole genome shotgun (WGS) entry which is preliminary data.</text>
</comment>
<evidence type="ECO:0000256" key="3">
    <source>
        <dbReference type="ARBA" id="ARBA00004370"/>
    </source>
</evidence>
<keyword evidence="5" id="KW-0256">Endoplasmic reticulum</keyword>
<evidence type="ECO:0000313" key="11">
    <source>
        <dbReference type="Proteomes" id="UP000664534"/>
    </source>
</evidence>
<comment type="subcellular location">
    <subcellularLocation>
        <location evidence="2">Endoplasmic reticulum</location>
    </subcellularLocation>
    <subcellularLocation>
        <location evidence="3">Membrane</location>
    </subcellularLocation>
    <subcellularLocation>
        <location evidence="1">Mitochondrion</location>
    </subcellularLocation>
</comment>
<proteinExistence type="inferred from homology"/>
<evidence type="ECO:0000256" key="6">
    <source>
        <dbReference type="ARBA" id="ARBA00023128"/>
    </source>
</evidence>
<dbReference type="InterPro" id="IPR007751">
    <property type="entry name" value="DUF676_lipase-like"/>
</dbReference>
<dbReference type="PANTHER" id="PTHR48182">
    <property type="entry name" value="PROTEIN SERAC1"/>
    <property type="match status" value="1"/>
</dbReference>
<dbReference type="Pfam" id="PF05057">
    <property type="entry name" value="DUF676"/>
    <property type="match status" value="1"/>
</dbReference>
<feature type="region of interest" description="Disordered" evidence="8">
    <location>
        <begin position="1"/>
        <end position="40"/>
    </location>
</feature>
<evidence type="ECO:0000259" key="9">
    <source>
        <dbReference type="Pfam" id="PF05057"/>
    </source>
</evidence>
<dbReference type="EMBL" id="CAJPDT010000019">
    <property type="protein sequence ID" value="CAF9917990.1"/>
    <property type="molecule type" value="Genomic_DNA"/>
</dbReference>
<feature type="compositionally biased region" description="Polar residues" evidence="8">
    <location>
        <begin position="22"/>
        <end position="39"/>
    </location>
</feature>
<evidence type="ECO:0000256" key="5">
    <source>
        <dbReference type="ARBA" id="ARBA00022824"/>
    </source>
</evidence>
<dbReference type="GO" id="GO:0005739">
    <property type="term" value="C:mitochondrion"/>
    <property type="evidence" value="ECO:0007669"/>
    <property type="project" value="UniProtKB-SubCell"/>
</dbReference>
<name>A0A8H3IJP8_9LECA</name>
<keyword evidence="6" id="KW-0496">Mitochondrion</keyword>